<dbReference type="eggNOG" id="KOG0254">
    <property type="taxonomic scope" value="Eukaryota"/>
</dbReference>
<dbReference type="InterPro" id="IPR036259">
    <property type="entry name" value="MFS_trans_sf"/>
</dbReference>
<evidence type="ECO:0000256" key="5">
    <source>
        <dbReference type="ARBA" id="ARBA00022989"/>
    </source>
</evidence>
<evidence type="ECO:0000256" key="9">
    <source>
        <dbReference type="SAM" id="Phobius"/>
    </source>
</evidence>
<evidence type="ECO:0000256" key="2">
    <source>
        <dbReference type="ARBA" id="ARBA00010992"/>
    </source>
</evidence>
<keyword evidence="8" id="KW-0175">Coiled coil</keyword>
<dbReference type="RefSeq" id="XP_001483066.2">
    <property type="nucleotide sequence ID" value="XM_001483016.1"/>
</dbReference>
<dbReference type="NCBIfam" id="TIGR00879">
    <property type="entry name" value="SP"/>
    <property type="match status" value="1"/>
</dbReference>
<feature type="transmembrane region" description="Helical" evidence="9">
    <location>
        <begin position="421"/>
        <end position="441"/>
    </location>
</feature>
<dbReference type="KEGG" id="pgu:PGUG_05021"/>
<evidence type="ECO:0000256" key="7">
    <source>
        <dbReference type="RuleBase" id="RU003346"/>
    </source>
</evidence>
<dbReference type="FunFam" id="1.20.1250.20:FF:000078">
    <property type="entry name" value="MFS maltose transporter, putative"/>
    <property type="match status" value="1"/>
</dbReference>
<feature type="domain" description="Major facilitator superfamily (MFS) profile" evidence="10">
    <location>
        <begin position="62"/>
        <end position="509"/>
    </location>
</feature>
<gene>
    <name evidence="11" type="ORF">PGUG_05021</name>
</gene>
<dbReference type="PANTHER" id="PTHR48022">
    <property type="entry name" value="PLASTIDIC GLUCOSE TRANSPORTER 4"/>
    <property type="match status" value="1"/>
</dbReference>
<dbReference type="InterPro" id="IPR003663">
    <property type="entry name" value="Sugar/inositol_transpt"/>
</dbReference>
<dbReference type="PROSITE" id="PS00217">
    <property type="entry name" value="SUGAR_TRANSPORT_2"/>
    <property type="match status" value="1"/>
</dbReference>
<evidence type="ECO:0000256" key="8">
    <source>
        <dbReference type="SAM" id="Coils"/>
    </source>
</evidence>
<feature type="transmembrane region" description="Helical" evidence="9">
    <location>
        <begin position="60"/>
        <end position="86"/>
    </location>
</feature>
<comment type="similarity">
    <text evidence="2 7">Belongs to the major facilitator superfamily. Sugar transporter (TC 2.A.1.1) family.</text>
</comment>
<dbReference type="InterPro" id="IPR005829">
    <property type="entry name" value="Sugar_transporter_CS"/>
</dbReference>
<dbReference type="OrthoDB" id="6612291at2759"/>
<evidence type="ECO:0000259" key="10">
    <source>
        <dbReference type="PROSITE" id="PS50850"/>
    </source>
</evidence>
<dbReference type="AlphaFoldDB" id="A5DP20"/>
<feature type="transmembrane region" description="Helical" evidence="9">
    <location>
        <begin position="236"/>
        <end position="257"/>
    </location>
</feature>
<dbReference type="PROSITE" id="PS50850">
    <property type="entry name" value="MFS"/>
    <property type="match status" value="1"/>
</dbReference>
<keyword evidence="12" id="KW-1185">Reference proteome</keyword>
<comment type="subcellular location">
    <subcellularLocation>
        <location evidence="1">Membrane</location>
        <topology evidence="1">Multi-pass membrane protein</topology>
    </subcellularLocation>
</comment>
<proteinExistence type="inferred from homology"/>
<feature type="transmembrane region" description="Helical" evidence="9">
    <location>
        <begin position="106"/>
        <end position="131"/>
    </location>
</feature>
<dbReference type="VEuPathDB" id="FungiDB:PGUG_05021"/>
<dbReference type="PANTHER" id="PTHR48022:SF83">
    <property type="entry name" value="MAJOR FACILITATOR SUPERFAMILY (MFS) PROFILE DOMAIN-CONTAINING PROTEIN"/>
    <property type="match status" value="1"/>
</dbReference>
<evidence type="ECO:0000313" key="12">
    <source>
        <dbReference type="Proteomes" id="UP000001997"/>
    </source>
</evidence>
<dbReference type="InterPro" id="IPR050360">
    <property type="entry name" value="MFS_Sugar_Transporters"/>
</dbReference>
<name>A5DP20_PICGU</name>
<feature type="transmembrane region" description="Helical" evidence="9">
    <location>
        <begin position="138"/>
        <end position="157"/>
    </location>
</feature>
<feature type="transmembrane region" description="Helical" evidence="9">
    <location>
        <begin position="453"/>
        <end position="476"/>
    </location>
</feature>
<dbReference type="GO" id="GO:0016020">
    <property type="term" value="C:membrane"/>
    <property type="evidence" value="ECO:0007669"/>
    <property type="project" value="UniProtKB-SubCell"/>
</dbReference>
<dbReference type="InterPro" id="IPR020846">
    <property type="entry name" value="MFS_dom"/>
</dbReference>
<dbReference type="Proteomes" id="UP000001997">
    <property type="component" value="Unassembled WGS sequence"/>
</dbReference>
<keyword evidence="6 9" id="KW-0472">Membrane</keyword>
<evidence type="ECO:0000256" key="4">
    <source>
        <dbReference type="ARBA" id="ARBA00022692"/>
    </source>
</evidence>
<dbReference type="OMA" id="EHELGFW"/>
<feature type="transmembrane region" description="Helical" evidence="9">
    <location>
        <begin position="163"/>
        <end position="184"/>
    </location>
</feature>
<evidence type="ECO:0000313" key="11">
    <source>
        <dbReference type="EMBL" id="EDK40923.2"/>
    </source>
</evidence>
<dbReference type="Pfam" id="PF00083">
    <property type="entry name" value="Sugar_tr"/>
    <property type="match status" value="1"/>
</dbReference>
<dbReference type="EMBL" id="CH408160">
    <property type="protein sequence ID" value="EDK40923.2"/>
    <property type="molecule type" value="Genomic_DNA"/>
</dbReference>
<dbReference type="GeneID" id="5124919"/>
<dbReference type="InterPro" id="IPR005828">
    <property type="entry name" value="MFS_sugar_transport-like"/>
</dbReference>
<dbReference type="InParanoid" id="A5DP20"/>
<protein>
    <recommendedName>
        <fullName evidence="10">Major facilitator superfamily (MFS) profile domain-containing protein</fullName>
    </recommendedName>
</protein>
<feature type="coiled-coil region" evidence="8">
    <location>
        <begin position="16"/>
        <end position="44"/>
    </location>
</feature>
<evidence type="ECO:0000256" key="6">
    <source>
        <dbReference type="ARBA" id="ARBA00023136"/>
    </source>
</evidence>
<sequence>MDSRASTSVNGKKNYEVTVEVEVNEAEEQILNALQETEKVVENDKNLKVMEAIKLYPKEIFWSCVFCIGVVMCGYDAAIITSFYALPAFQKAFGEQDANGKYFISAPWQTALGMGSPIGQVIGTLGITYPLELFGRKWTYMVICLASVGLVFMQFFAPSLAVLTAGEILAGILWGSMVLIGPTYASEVSHIRLRGILTAMNNMAFVIGQFIASGMSQAFATNSTKWAYKIQFAVQWVWPLLIIAMLPFAPESPYWLVRKSRFEDARRSLKSLSSANTSPIEIEDRLNVIAQTDSLERQLEKTTSYFDLFRGTNFIRTEICCMVYSIQVFCGVPFATGYSTYFFELAGISTSVAFDLTLGSSAIGFVGTCCCWVLLSYCGRRRFYNFGLAITTGLLFVIGLLDLPSNYTAKPGLAWTQATMMLIWSFIYQVSTGPLCFVYIGEIPSTILKSKTIAFSTAMQACWYIVATIALPYMLIPNEGNMRGKTSFVFGGMSLLCMVWSYFRLPETEGRSFEELDILFHKKVSPRKFKKTLLFESEKVEEDDTQV</sequence>
<organism evidence="11 12">
    <name type="scientific">Meyerozyma guilliermondii (strain ATCC 6260 / CBS 566 / DSM 6381 / JCM 1539 / NBRC 10279 / NRRL Y-324)</name>
    <name type="common">Yeast</name>
    <name type="synonym">Candida guilliermondii</name>
    <dbReference type="NCBI Taxonomy" id="294746"/>
    <lineage>
        <taxon>Eukaryota</taxon>
        <taxon>Fungi</taxon>
        <taxon>Dikarya</taxon>
        <taxon>Ascomycota</taxon>
        <taxon>Saccharomycotina</taxon>
        <taxon>Pichiomycetes</taxon>
        <taxon>Debaryomycetaceae</taxon>
        <taxon>Meyerozyma</taxon>
    </lineage>
</organism>
<feature type="transmembrane region" description="Helical" evidence="9">
    <location>
        <begin position="353"/>
        <end position="375"/>
    </location>
</feature>
<evidence type="ECO:0000256" key="1">
    <source>
        <dbReference type="ARBA" id="ARBA00004141"/>
    </source>
</evidence>
<dbReference type="SUPFAM" id="SSF103473">
    <property type="entry name" value="MFS general substrate transporter"/>
    <property type="match status" value="1"/>
</dbReference>
<dbReference type="GO" id="GO:0005351">
    <property type="term" value="F:carbohydrate:proton symporter activity"/>
    <property type="evidence" value="ECO:0007669"/>
    <property type="project" value="TreeGrafter"/>
</dbReference>
<feature type="transmembrane region" description="Helical" evidence="9">
    <location>
        <begin position="196"/>
        <end position="216"/>
    </location>
</feature>
<dbReference type="Gene3D" id="1.20.1250.20">
    <property type="entry name" value="MFS general substrate transporter like domains"/>
    <property type="match status" value="1"/>
</dbReference>
<feature type="transmembrane region" description="Helical" evidence="9">
    <location>
        <begin position="488"/>
        <end position="505"/>
    </location>
</feature>
<reference evidence="11 12" key="1">
    <citation type="journal article" date="2009" name="Nature">
        <title>Evolution of pathogenicity and sexual reproduction in eight Candida genomes.</title>
        <authorList>
            <person name="Butler G."/>
            <person name="Rasmussen M.D."/>
            <person name="Lin M.F."/>
            <person name="Santos M.A."/>
            <person name="Sakthikumar S."/>
            <person name="Munro C.A."/>
            <person name="Rheinbay E."/>
            <person name="Grabherr M."/>
            <person name="Forche A."/>
            <person name="Reedy J.L."/>
            <person name="Agrafioti I."/>
            <person name="Arnaud M.B."/>
            <person name="Bates S."/>
            <person name="Brown A.J."/>
            <person name="Brunke S."/>
            <person name="Costanzo M.C."/>
            <person name="Fitzpatrick D.A."/>
            <person name="de Groot P.W."/>
            <person name="Harris D."/>
            <person name="Hoyer L.L."/>
            <person name="Hube B."/>
            <person name="Klis F.M."/>
            <person name="Kodira C."/>
            <person name="Lennard N."/>
            <person name="Logue M.E."/>
            <person name="Martin R."/>
            <person name="Neiman A.M."/>
            <person name="Nikolaou E."/>
            <person name="Quail M.A."/>
            <person name="Quinn J."/>
            <person name="Santos M.C."/>
            <person name="Schmitzberger F.F."/>
            <person name="Sherlock G."/>
            <person name="Shah P."/>
            <person name="Silverstein K.A."/>
            <person name="Skrzypek M.S."/>
            <person name="Soll D."/>
            <person name="Staggs R."/>
            <person name="Stansfield I."/>
            <person name="Stumpf M.P."/>
            <person name="Sudbery P.E."/>
            <person name="Srikantha T."/>
            <person name="Zeng Q."/>
            <person name="Berman J."/>
            <person name="Berriman M."/>
            <person name="Heitman J."/>
            <person name="Gow N.A."/>
            <person name="Lorenz M.C."/>
            <person name="Birren B.W."/>
            <person name="Kellis M."/>
            <person name="Cuomo C.A."/>
        </authorList>
    </citation>
    <scope>NUCLEOTIDE SEQUENCE [LARGE SCALE GENOMIC DNA]</scope>
    <source>
        <strain evidence="12">ATCC 6260 / CBS 566 / DSM 6381 / JCM 1539 / NBRC 10279 / NRRL Y-324</strain>
    </source>
</reference>
<evidence type="ECO:0000256" key="3">
    <source>
        <dbReference type="ARBA" id="ARBA00022448"/>
    </source>
</evidence>
<feature type="transmembrane region" description="Helical" evidence="9">
    <location>
        <begin position="319"/>
        <end position="341"/>
    </location>
</feature>
<keyword evidence="5 9" id="KW-1133">Transmembrane helix</keyword>
<accession>A5DP20</accession>
<keyword evidence="4 9" id="KW-0812">Transmembrane</keyword>
<keyword evidence="3 7" id="KW-0813">Transport</keyword>
<dbReference type="HOGENOM" id="CLU_001265_11_5_1"/>
<feature type="transmembrane region" description="Helical" evidence="9">
    <location>
        <begin position="382"/>
        <end position="401"/>
    </location>
</feature>